<organism evidence="1 2">
    <name type="scientific">Saccharata proteae CBS 121410</name>
    <dbReference type="NCBI Taxonomy" id="1314787"/>
    <lineage>
        <taxon>Eukaryota</taxon>
        <taxon>Fungi</taxon>
        <taxon>Dikarya</taxon>
        <taxon>Ascomycota</taxon>
        <taxon>Pezizomycotina</taxon>
        <taxon>Dothideomycetes</taxon>
        <taxon>Dothideomycetes incertae sedis</taxon>
        <taxon>Botryosphaeriales</taxon>
        <taxon>Saccharataceae</taxon>
        <taxon>Saccharata</taxon>
    </lineage>
</organism>
<dbReference type="InterPro" id="IPR001680">
    <property type="entry name" value="WD40_rpt"/>
</dbReference>
<proteinExistence type="predicted"/>
<comment type="caution">
    <text evidence="1">The sequence shown here is derived from an EMBL/GenBank/DDBJ whole genome shotgun (WGS) entry which is preliminary data.</text>
</comment>
<sequence length="392" mass="43428">ERPRSINKEELQGNRYDMQGINWDRLETTRESARDARIKLYQCTRKRPTTTLSANRPYPLPNTENYFSFRRMNTNHKALISHFQLRNLIAATSRNDIFYASRSHVIRTDSVGLACDTVMDLNNDKTSMASIHSAPFDITSMTARDDILIAGGFRGEYALIDLSSPSTTKPHQGFVSHNYNAITNHIHLFPSRTSPHSAPLAAFSSNDASFRLLDTATQTFLRTTTYPAATNCTATSPDSRLRCVVGDFQDVLITDADTGRPFEAIPAHSDHAFACAWADDGILVATGAQDGNVVIHDARRWGRPLATLTSSMACPRSLHWSPVGGGKRVLVVAEADDIVRVVDARGWEKQQCLELFGTVAGVAVGQDGERIWVANADRRFGGIAEFERRGWA</sequence>
<dbReference type="InterPro" id="IPR015943">
    <property type="entry name" value="WD40/YVTN_repeat-like_dom_sf"/>
</dbReference>
<gene>
    <name evidence="1" type="ORF">K490DRAFT_16845</name>
</gene>
<keyword evidence="2" id="KW-1185">Reference proteome</keyword>
<feature type="non-terminal residue" evidence="1">
    <location>
        <position position="1"/>
    </location>
</feature>
<dbReference type="OrthoDB" id="20669at2759"/>
<dbReference type="SMART" id="SM00320">
    <property type="entry name" value="WD40"/>
    <property type="match status" value="2"/>
</dbReference>
<dbReference type="EMBL" id="ML978717">
    <property type="protein sequence ID" value="KAF2088356.1"/>
    <property type="molecule type" value="Genomic_DNA"/>
</dbReference>
<dbReference type="PANTHER" id="PTHR43991">
    <property type="entry name" value="WD REPEAT PROTEIN (AFU_ORTHOLOGUE AFUA_8G05640)-RELATED"/>
    <property type="match status" value="1"/>
</dbReference>
<dbReference type="AlphaFoldDB" id="A0A9P4HZE6"/>
<reference evidence="1" key="1">
    <citation type="journal article" date="2020" name="Stud. Mycol.">
        <title>101 Dothideomycetes genomes: a test case for predicting lifestyles and emergence of pathogens.</title>
        <authorList>
            <person name="Haridas S."/>
            <person name="Albert R."/>
            <person name="Binder M."/>
            <person name="Bloem J."/>
            <person name="Labutti K."/>
            <person name="Salamov A."/>
            <person name="Andreopoulos B."/>
            <person name="Baker S."/>
            <person name="Barry K."/>
            <person name="Bills G."/>
            <person name="Bluhm B."/>
            <person name="Cannon C."/>
            <person name="Castanera R."/>
            <person name="Culley D."/>
            <person name="Daum C."/>
            <person name="Ezra D."/>
            <person name="Gonzalez J."/>
            <person name="Henrissat B."/>
            <person name="Kuo A."/>
            <person name="Liang C."/>
            <person name="Lipzen A."/>
            <person name="Lutzoni F."/>
            <person name="Magnuson J."/>
            <person name="Mondo S."/>
            <person name="Nolan M."/>
            <person name="Ohm R."/>
            <person name="Pangilinan J."/>
            <person name="Park H.-J."/>
            <person name="Ramirez L."/>
            <person name="Alfaro M."/>
            <person name="Sun H."/>
            <person name="Tritt A."/>
            <person name="Yoshinaga Y."/>
            <person name="Zwiers L.-H."/>
            <person name="Turgeon B."/>
            <person name="Goodwin S."/>
            <person name="Spatafora J."/>
            <person name="Crous P."/>
            <person name="Grigoriev I."/>
        </authorList>
    </citation>
    <scope>NUCLEOTIDE SEQUENCE</scope>
    <source>
        <strain evidence="1">CBS 121410</strain>
    </source>
</reference>
<dbReference type="SUPFAM" id="SSF51004">
    <property type="entry name" value="C-terminal (heme d1) domain of cytochrome cd1-nitrite reductase"/>
    <property type="match status" value="1"/>
</dbReference>
<feature type="non-terminal residue" evidence="1">
    <location>
        <position position="392"/>
    </location>
</feature>
<evidence type="ECO:0000313" key="2">
    <source>
        <dbReference type="Proteomes" id="UP000799776"/>
    </source>
</evidence>
<dbReference type="InterPro" id="IPR011048">
    <property type="entry name" value="Haem_d1_sf"/>
</dbReference>
<dbReference type="Gene3D" id="2.130.10.10">
    <property type="entry name" value="YVTN repeat-like/Quinoprotein amine dehydrogenase"/>
    <property type="match status" value="1"/>
</dbReference>
<name>A0A9P4HZE6_9PEZI</name>
<accession>A0A9P4HZE6</accession>
<protein>
    <submittedName>
        <fullName evidence="1">YVTN repeat-like/Quino protein amine dehydrogenase</fullName>
    </submittedName>
</protein>
<evidence type="ECO:0000313" key="1">
    <source>
        <dbReference type="EMBL" id="KAF2088356.1"/>
    </source>
</evidence>
<dbReference type="Proteomes" id="UP000799776">
    <property type="component" value="Unassembled WGS sequence"/>
</dbReference>
<dbReference type="PANTHER" id="PTHR43991:SF12">
    <property type="entry name" value="WD REPEAT PROTEIN (AFU_ORTHOLOGUE AFUA_8G05640)"/>
    <property type="match status" value="1"/>
</dbReference>